<keyword evidence="7 12" id="KW-0472">Membrane</keyword>
<dbReference type="InterPro" id="IPR005198">
    <property type="entry name" value="Glyco_hydro_76"/>
</dbReference>
<evidence type="ECO:0000256" key="10">
    <source>
        <dbReference type="PIRNR" id="PIRNR016302"/>
    </source>
</evidence>
<keyword evidence="12" id="KW-1133">Transmembrane helix</keyword>
<dbReference type="Proteomes" id="UP001201980">
    <property type="component" value="Unassembled WGS sequence"/>
</dbReference>
<dbReference type="GO" id="GO:0009272">
    <property type="term" value="P:fungal-type cell wall biogenesis"/>
    <property type="evidence" value="ECO:0007669"/>
    <property type="project" value="TreeGrafter"/>
</dbReference>
<name>A0AAD5RQZ9_9PEZI</name>
<evidence type="ECO:0000256" key="11">
    <source>
        <dbReference type="SAM" id="MobiDB-lite"/>
    </source>
</evidence>
<evidence type="ECO:0000256" key="12">
    <source>
        <dbReference type="SAM" id="Phobius"/>
    </source>
</evidence>
<dbReference type="GO" id="GO:0012505">
    <property type="term" value="C:endomembrane system"/>
    <property type="evidence" value="ECO:0007669"/>
    <property type="project" value="UniProtKB-SubCell"/>
</dbReference>
<comment type="subcellular location">
    <subcellularLocation>
        <location evidence="2">Endomembrane system</location>
    </subcellularLocation>
</comment>
<keyword evidence="5 13" id="KW-0732">Signal</keyword>
<comment type="catalytic activity">
    <reaction evidence="1 10">
        <text>Random hydrolysis of (1-&gt;6)-alpha-D-mannosidic linkages in unbranched (1-&gt;6)-mannans.</text>
        <dbReference type="EC" id="3.2.1.101"/>
    </reaction>
</comment>
<evidence type="ECO:0000256" key="8">
    <source>
        <dbReference type="ARBA" id="ARBA00023180"/>
    </source>
</evidence>
<evidence type="ECO:0000256" key="9">
    <source>
        <dbReference type="ARBA" id="ARBA00023295"/>
    </source>
</evidence>
<gene>
    <name evidence="14" type="ORF">MKZ38_005430</name>
</gene>
<accession>A0AAD5RQZ9</accession>
<feature type="transmembrane region" description="Helical" evidence="12">
    <location>
        <begin position="436"/>
        <end position="458"/>
    </location>
</feature>
<evidence type="ECO:0000313" key="15">
    <source>
        <dbReference type="Proteomes" id="UP001201980"/>
    </source>
</evidence>
<protein>
    <recommendedName>
        <fullName evidence="4 10">Mannan endo-1,6-alpha-mannosidase</fullName>
        <ecNumber evidence="4 10">3.2.1.101</ecNumber>
    </recommendedName>
</protein>
<dbReference type="EMBL" id="JAKWBI020000324">
    <property type="protein sequence ID" value="KAJ2896574.1"/>
    <property type="molecule type" value="Genomic_DNA"/>
</dbReference>
<keyword evidence="6 10" id="KW-0378">Hydrolase</keyword>
<evidence type="ECO:0000256" key="13">
    <source>
        <dbReference type="SAM" id="SignalP"/>
    </source>
</evidence>
<organism evidence="14 15">
    <name type="scientific">Zalerion maritima</name>
    <dbReference type="NCBI Taxonomy" id="339359"/>
    <lineage>
        <taxon>Eukaryota</taxon>
        <taxon>Fungi</taxon>
        <taxon>Dikarya</taxon>
        <taxon>Ascomycota</taxon>
        <taxon>Pezizomycotina</taxon>
        <taxon>Sordariomycetes</taxon>
        <taxon>Lulworthiomycetidae</taxon>
        <taxon>Lulworthiales</taxon>
        <taxon>Lulworthiaceae</taxon>
        <taxon>Zalerion</taxon>
    </lineage>
</organism>
<dbReference type="Gene3D" id="1.50.10.20">
    <property type="match status" value="1"/>
</dbReference>
<dbReference type="PANTHER" id="PTHR12145:SF36">
    <property type="entry name" value="MANNAN ENDO-1,6-ALPHA-MANNOSIDASE DCW1"/>
    <property type="match status" value="1"/>
</dbReference>
<sequence length="467" mass="51027">MIATHLWVIFLCPGLAAPALDVDFSSVDSIKSAAALVAEDLMSFYHGDEPGKTPGILPGPPPEGDYYWWQGGAMWGTLIDYWHATGDETYNDEIQRSLIFQSGEQHQYEPKNWTASLGNDDQGFWGFSAMLAAETNFQNPPQSDPQYLALAQAVFNRQSLPERHDDACGGGMRWQIPAYNVGYDYKNTIANGCYFNIGARLARYTDNSTYSELAEDTWNWIAGVDYIDEEWNVFDGGHVDKNCTDVFKAQFSYNAGVLLQGAAYMYNHTGDEKWKTRLDGLTERTLTYFFERKGSEGIMFEASCEEAGQNGASTCNTDMLSFKGYLHRWLADAIKLAPHLRSTVYPALVSSAQAAVKQCTGGSNGRMCGFHWASGTWDGNVGAGQQMNVLGALTSLLVDHVPSPVTADNGGTSQGDPLAGTDPDPPTFSTVTKGDIAGASFLTVLITCSTAAAIGWMATDYLENIKF</sequence>
<keyword evidence="8" id="KW-0325">Glycoprotein</keyword>
<feature type="region of interest" description="Disordered" evidence="11">
    <location>
        <begin position="404"/>
        <end position="427"/>
    </location>
</feature>
<dbReference type="SUPFAM" id="SSF48208">
    <property type="entry name" value="Six-hairpin glycosidases"/>
    <property type="match status" value="1"/>
</dbReference>
<dbReference type="InterPro" id="IPR014480">
    <property type="entry name" value="Mannan-1_6-alpha_mannosidase"/>
</dbReference>
<evidence type="ECO:0000256" key="7">
    <source>
        <dbReference type="ARBA" id="ARBA00023136"/>
    </source>
</evidence>
<dbReference type="FunFam" id="1.50.10.20:FF:000006">
    <property type="entry name" value="Mannan endo-1,6-alpha-mannosidase"/>
    <property type="match status" value="1"/>
</dbReference>
<evidence type="ECO:0000256" key="6">
    <source>
        <dbReference type="ARBA" id="ARBA00022801"/>
    </source>
</evidence>
<evidence type="ECO:0000256" key="4">
    <source>
        <dbReference type="ARBA" id="ARBA00012350"/>
    </source>
</evidence>
<dbReference type="Pfam" id="PF03663">
    <property type="entry name" value="Glyco_hydro_76"/>
    <property type="match status" value="1"/>
</dbReference>
<keyword evidence="15" id="KW-1185">Reference proteome</keyword>
<dbReference type="GO" id="GO:0008496">
    <property type="term" value="F:mannan endo-1,6-alpha-mannosidase activity"/>
    <property type="evidence" value="ECO:0007669"/>
    <property type="project" value="UniProtKB-UniRule"/>
</dbReference>
<comment type="similarity">
    <text evidence="3 10">Belongs to the glycosyl hydrolase 76 family.</text>
</comment>
<feature type="chain" id="PRO_5042149784" description="Mannan endo-1,6-alpha-mannosidase" evidence="13">
    <location>
        <begin position="17"/>
        <end position="467"/>
    </location>
</feature>
<evidence type="ECO:0000256" key="1">
    <source>
        <dbReference type="ARBA" id="ARBA00001452"/>
    </source>
</evidence>
<keyword evidence="12" id="KW-0812">Transmembrane</keyword>
<dbReference type="AlphaFoldDB" id="A0AAD5RQZ9"/>
<dbReference type="PANTHER" id="PTHR12145">
    <property type="entry name" value="MANNAN ENDO-1,6-ALPHA-MANNOSIDASE DCW1"/>
    <property type="match status" value="1"/>
</dbReference>
<proteinExistence type="inferred from homology"/>
<dbReference type="PIRSF" id="PIRSF016302">
    <property type="entry name" value="Man_a_manosd"/>
    <property type="match status" value="1"/>
</dbReference>
<evidence type="ECO:0000313" key="14">
    <source>
        <dbReference type="EMBL" id="KAJ2896574.1"/>
    </source>
</evidence>
<dbReference type="InterPro" id="IPR008928">
    <property type="entry name" value="6-hairpin_glycosidase_sf"/>
</dbReference>
<keyword evidence="9 10" id="KW-0326">Glycosidase</keyword>
<comment type="caution">
    <text evidence="14">The sequence shown here is derived from an EMBL/GenBank/DDBJ whole genome shotgun (WGS) entry which is preliminary data.</text>
</comment>
<dbReference type="GO" id="GO:0016052">
    <property type="term" value="P:carbohydrate catabolic process"/>
    <property type="evidence" value="ECO:0007669"/>
    <property type="project" value="InterPro"/>
</dbReference>
<evidence type="ECO:0000256" key="5">
    <source>
        <dbReference type="ARBA" id="ARBA00022729"/>
    </source>
</evidence>
<reference evidence="14" key="1">
    <citation type="submission" date="2022-07" db="EMBL/GenBank/DDBJ databases">
        <title>Draft genome sequence of Zalerion maritima ATCC 34329, a (micro)plastics degrading marine fungus.</title>
        <authorList>
            <person name="Paco A."/>
            <person name="Goncalves M.F.M."/>
            <person name="Rocha-Santos T.A.P."/>
            <person name="Alves A."/>
        </authorList>
    </citation>
    <scope>NUCLEOTIDE SEQUENCE</scope>
    <source>
        <strain evidence="14">ATCC 34329</strain>
    </source>
</reference>
<evidence type="ECO:0000256" key="3">
    <source>
        <dbReference type="ARBA" id="ARBA00009699"/>
    </source>
</evidence>
<feature type="signal peptide" evidence="13">
    <location>
        <begin position="1"/>
        <end position="16"/>
    </location>
</feature>
<evidence type="ECO:0000256" key="2">
    <source>
        <dbReference type="ARBA" id="ARBA00004308"/>
    </source>
</evidence>
<dbReference type="EC" id="3.2.1.101" evidence="4 10"/>